<keyword evidence="2" id="KW-0813">Transport</keyword>
<keyword evidence="4 8" id="KW-0812">Transmembrane</keyword>
<evidence type="ECO:0000256" key="1">
    <source>
        <dbReference type="ARBA" id="ARBA00004651"/>
    </source>
</evidence>
<dbReference type="PANTHER" id="PTHR33281:SF19">
    <property type="entry name" value="VOLTAGE-DEPENDENT ANION CHANNEL-FORMING PROTEIN YNEE"/>
    <property type="match status" value="1"/>
</dbReference>
<reference evidence="9 10" key="1">
    <citation type="journal article" date="2013" name="BMC Genomics">
        <title>Reconstruction of the lipid metabolism for the microalga Monoraphidium neglectum from its genome sequence reveals characteristics suitable for biofuel production.</title>
        <authorList>
            <person name="Bogen C."/>
            <person name="Al-Dilaimi A."/>
            <person name="Albersmeier A."/>
            <person name="Wichmann J."/>
            <person name="Grundmann M."/>
            <person name="Rupp O."/>
            <person name="Lauersen K.J."/>
            <person name="Blifernez-Klassen O."/>
            <person name="Kalinowski J."/>
            <person name="Goesmann A."/>
            <person name="Mussgnug J.H."/>
            <person name="Kruse O."/>
        </authorList>
    </citation>
    <scope>NUCLEOTIDE SEQUENCE [LARGE SCALE GENOMIC DNA]</scope>
    <source>
        <strain evidence="9 10">SAG 48.87</strain>
    </source>
</reference>
<keyword evidence="6" id="KW-0406">Ion transport</keyword>
<evidence type="ECO:0000256" key="4">
    <source>
        <dbReference type="ARBA" id="ARBA00022692"/>
    </source>
</evidence>
<dbReference type="EMBL" id="KK102425">
    <property type="protein sequence ID" value="KIY97796.1"/>
    <property type="molecule type" value="Genomic_DNA"/>
</dbReference>
<accession>A0A0D2MA11</accession>
<evidence type="ECO:0000256" key="7">
    <source>
        <dbReference type="ARBA" id="ARBA00023136"/>
    </source>
</evidence>
<dbReference type="GO" id="GO:0005886">
    <property type="term" value="C:plasma membrane"/>
    <property type="evidence" value="ECO:0007669"/>
    <property type="project" value="UniProtKB-SubCell"/>
</dbReference>
<evidence type="ECO:0000256" key="5">
    <source>
        <dbReference type="ARBA" id="ARBA00022989"/>
    </source>
</evidence>
<proteinExistence type="predicted"/>
<feature type="transmembrane region" description="Helical" evidence="8">
    <location>
        <begin position="246"/>
        <end position="275"/>
    </location>
</feature>
<name>A0A0D2MA11_9CHLO</name>
<evidence type="ECO:0000256" key="6">
    <source>
        <dbReference type="ARBA" id="ARBA00023065"/>
    </source>
</evidence>
<keyword evidence="10" id="KW-1185">Reference proteome</keyword>
<dbReference type="GO" id="GO:0005254">
    <property type="term" value="F:chloride channel activity"/>
    <property type="evidence" value="ECO:0007669"/>
    <property type="project" value="InterPro"/>
</dbReference>
<keyword evidence="7 8" id="KW-0472">Membrane</keyword>
<feature type="transmembrane region" description="Helical" evidence="8">
    <location>
        <begin position="56"/>
        <end position="78"/>
    </location>
</feature>
<dbReference type="KEGG" id="mng:MNEG_10166"/>
<dbReference type="InterPro" id="IPR044669">
    <property type="entry name" value="YneE/VCCN1/2-like"/>
</dbReference>
<dbReference type="PANTHER" id="PTHR33281">
    <property type="entry name" value="UPF0187 PROTEIN YNEE"/>
    <property type="match status" value="1"/>
</dbReference>
<sequence length="410" mass="43542">MPLQSRRYLYHLSTIKNSRIVRGLLRPVMVIVAVATAVCSYHTIFALRWLPAFMPALPLVPIEPFQLTSFALALLLVFRTNGAYQRWHEARCVFGRIADSARDIWRQVLAVFPRDRPEARAMLGRWLVAYTFACKWALREEGRQRADLEGWLEPRELDGLMAARDPPHYAMLVMSHVLKNNLSGQQLVMLMHEIGSMMYSLSSCTRILTTPIPLSYTVRPLAPAPLPPSAAAGNGSCRHTTRFMALWLLLLPLALWAKCGWGCVPAAALVSLALLTIEAIGVSLEEPFSILALEQICERLGTGIANLAAMDDDAYAAARMYAAESLLSYPAAAAAAGVPAPAAAAPAEHAAADGGHGAAGDAVGGHAHEVGGGAPALYVSAGAAAVTATAAAAGGDAGGSPLPLEPAALR</sequence>
<organism evidence="9 10">
    <name type="scientific">Monoraphidium neglectum</name>
    <dbReference type="NCBI Taxonomy" id="145388"/>
    <lineage>
        <taxon>Eukaryota</taxon>
        <taxon>Viridiplantae</taxon>
        <taxon>Chlorophyta</taxon>
        <taxon>core chlorophytes</taxon>
        <taxon>Chlorophyceae</taxon>
        <taxon>CS clade</taxon>
        <taxon>Sphaeropleales</taxon>
        <taxon>Selenastraceae</taxon>
        <taxon>Monoraphidium</taxon>
    </lineage>
</organism>
<protein>
    <submittedName>
        <fullName evidence="9">Uncharacterized protein</fullName>
    </submittedName>
</protein>
<gene>
    <name evidence="9" type="ORF">MNEG_10166</name>
</gene>
<dbReference type="AlphaFoldDB" id="A0A0D2MA11"/>
<evidence type="ECO:0000313" key="9">
    <source>
        <dbReference type="EMBL" id="KIY97796.1"/>
    </source>
</evidence>
<feature type="transmembrane region" description="Helical" evidence="8">
    <location>
        <begin position="28"/>
        <end position="50"/>
    </location>
</feature>
<keyword evidence="5 8" id="KW-1133">Transmembrane helix</keyword>
<dbReference type="OrthoDB" id="1368at2759"/>
<evidence type="ECO:0000256" key="3">
    <source>
        <dbReference type="ARBA" id="ARBA00022475"/>
    </source>
</evidence>
<comment type="subcellular location">
    <subcellularLocation>
        <location evidence="1">Cell membrane</location>
        <topology evidence="1">Multi-pass membrane protein</topology>
    </subcellularLocation>
</comment>
<dbReference type="Pfam" id="PF25539">
    <property type="entry name" value="Bestrophin_2"/>
    <property type="match status" value="2"/>
</dbReference>
<evidence type="ECO:0000313" key="10">
    <source>
        <dbReference type="Proteomes" id="UP000054498"/>
    </source>
</evidence>
<dbReference type="GeneID" id="25727301"/>
<evidence type="ECO:0000256" key="8">
    <source>
        <dbReference type="SAM" id="Phobius"/>
    </source>
</evidence>
<keyword evidence="3" id="KW-1003">Cell membrane</keyword>
<dbReference type="RefSeq" id="XP_013896816.1">
    <property type="nucleotide sequence ID" value="XM_014041362.1"/>
</dbReference>
<evidence type="ECO:0000256" key="2">
    <source>
        <dbReference type="ARBA" id="ARBA00022448"/>
    </source>
</evidence>
<dbReference type="Proteomes" id="UP000054498">
    <property type="component" value="Unassembled WGS sequence"/>
</dbReference>